<keyword evidence="3" id="KW-1133">Transmembrane helix</keyword>
<keyword evidence="6" id="KW-1185">Reference proteome</keyword>
<feature type="transmembrane region" description="Helical" evidence="3">
    <location>
        <begin position="38"/>
        <end position="56"/>
    </location>
</feature>
<dbReference type="Proteomes" id="UP000239494">
    <property type="component" value="Unassembled WGS sequence"/>
</dbReference>
<evidence type="ECO:0000256" key="1">
    <source>
        <dbReference type="ARBA" id="ARBA00007362"/>
    </source>
</evidence>
<proteinExistence type="inferred from homology"/>
<evidence type="ECO:0000313" key="6">
    <source>
        <dbReference type="Proteomes" id="UP000239494"/>
    </source>
</evidence>
<dbReference type="GO" id="GO:0016020">
    <property type="term" value="C:membrane"/>
    <property type="evidence" value="ECO:0007669"/>
    <property type="project" value="InterPro"/>
</dbReference>
<feature type="transmembrane region" description="Helical" evidence="3">
    <location>
        <begin position="147"/>
        <end position="165"/>
    </location>
</feature>
<feature type="transmembrane region" description="Helical" evidence="3">
    <location>
        <begin position="119"/>
        <end position="135"/>
    </location>
</feature>
<dbReference type="AlphaFoldDB" id="A0A2T0SZA5"/>
<evidence type="ECO:0000259" key="4">
    <source>
        <dbReference type="Pfam" id="PF00892"/>
    </source>
</evidence>
<comment type="similarity">
    <text evidence="1">Belongs to the EamA transporter family.</text>
</comment>
<gene>
    <name evidence="5" type="ORF">CLV43_108129</name>
</gene>
<dbReference type="EMBL" id="PVTF01000008">
    <property type="protein sequence ID" value="PRY38729.1"/>
    <property type="molecule type" value="Genomic_DNA"/>
</dbReference>
<comment type="caution">
    <text evidence="5">The sequence shown here is derived from an EMBL/GenBank/DDBJ whole genome shotgun (WGS) entry which is preliminary data.</text>
</comment>
<feature type="region of interest" description="Disordered" evidence="2">
    <location>
        <begin position="322"/>
        <end position="343"/>
    </location>
</feature>
<keyword evidence="3" id="KW-0472">Membrane</keyword>
<dbReference type="OrthoDB" id="9815120at2"/>
<dbReference type="InterPro" id="IPR000620">
    <property type="entry name" value="EamA_dom"/>
</dbReference>
<evidence type="ECO:0000256" key="2">
    <source>
        <dbReference type="SAM" id="MobiDB-lite"/>
    </source>
</evidence>
<feature type="transmembrane region" description="Helical" evidence="3">
    <location>
        <begin position="207"/>
        <end position="225"/>
    </location>
</feature>
<evidence type="ECO:0000313" key="5">
    <source>
        <dbReference type="EMBL" id="PRY38729.1"/>
    </source>
</evidence>
<feature type="transmembrane region" description="Helical" evidence="3">
    <location>
        <begin position="177"/>
        <end position="195"/>
    </location>
</feature>
<feature type="domain" description="EamA" evidence="4">
    <location>
        <begin position="147"/>
        <end position="277"/>
    </location>
</feature>
<dbReference type="Pfam" id="PF00892">
    <property type="entry name" value="EamA"/>
    <property type="match status" value="1"/>
</dbReference>
<feature type="transmembrane region" description="Helical" evidence="3">
    <location>
        <begin position="263"/>
        <end position="284"/>
    </location>
</feature>
<reference evidence="5 6" key="1">
    <citation type="submission" date="2018-03" db="EMBL/GenBank/DDBJ databases">
        <title>Genomic Encyclopedia of Archaeal and Bacterial Type Strains, Phase II (KMG-II): from individual species to whole genera.</title>
        <authorList>
            <person name="Goeker M."/>
        </authorList>
    </citation>
    <scope>NUCLEOTIDE SEQUENCE [LARGE SCALE GENOMIC DNA]</scope>
    <source>
        <strain evidence="5 6">DSM 44720</strain>
    </source>
</reference>
<name>A0A2T0SZA5_9PSEU</name>
<dbReference type="SUPFAM" id="SSF103481">
    <property type="entry name" value="Multidrug resistance efflux transporter EmrE"/>
    <property type="match status" value="1"/>
</dbReference>
<feature type="transmembrane region" description="Helical" evidence="3">
    <location>
        <begin position="237"/>
        <end position="257"/>
    </location>
</feature>
<keyword evidence="3" id="KW-0812">Transmembrane</keyword>
<dbReference type="RefSeq" id="WP_106190026.1">
    <property type="nucleotide sequence ID" value="NZ_PVTF01000008.1"/>
</dbReference>
<organism evidence="5 6">
    <name type="scientific">Umezawaea tangerina</name>
    <dbReference type="NCBI Taxonomy" id="84725"/>
    <lineage>
        <taxon>Bacteria</taxon>
        <taxon>Bacillati</taxon>
        <taxon>Actinomycetota</taxon>
        <taxon>Actinomycetes</taxon>
        <taxon>Pseudonocardiales</taxon>
        <taxon>Pseudonocardiaceae</taxon>
        <taxon>Umezawaea</taxon>
    </lineage>
</organism>
<accession>A0A2T0SZA5</accession>
<feature type="transmembrane region" description="Helical" evidence="3">
    <location>
        <begin position="68"/>
        <end position="88"/>
    </location>
</feature>
<dbReference type="InterPro" id="IPR037185">
    <property type="entry name" value="EmrE-like"/>
</dbReference>
<sequence>MTTPVRTPTAVLMVLGSSVSLQFGTVLAAHLFPVTGALGATVLRLALAAAVLLAVSRPGVRRWTRAQWRAVVPLGLSLAGMNGFFYAAIDRIPLGTTVTIEFLGPLALAAVLSRRPRDFGWILLAATGVAALGWSGDGGPTGALDPLGVVFALCAAVFWALYVLAGARTAAVVPGHGGLAVAMAVAAVVVLPGGVVGAGEVLAQPHLLVSALGLALLASVVPHSLQLSALRVLPRPVFGVLLSLEPAVATLTGRLLLGQDAGPVTAAAVTVVVLASAGSTLSAARQQERTAREHEQAQRDDVEHAVDAVVHVEVLQVVGQVQHAEHQPGHAGEADRERVGGPR</sequence>
<feature type="transmembrane region" description="Helical" evidence="3">
    <location>
        <begin position="94"/>
        <end position="112"/>
    </location>
</feature>
<protein>
    <submittedName>
        <fullName evidence="5">Inner membrane transporter RhtA</fullName>
    </submittedName>
</protein>
<evidence type="ECO:0000256" key="3">
    <source>
        <dbReference type="SAM" id="Phobius"/>
    </source>
</evidence>
<feature type="compositionally biased region" description="Basic and acidic residues" evidence="2">
    <location>
        <begin position="323"/>
        <end position="343"/>
    </location>
</feature>